<evidence type="ECO:0000256" key="1">
    <source>
        <dbReference type="SAM" id="MobiDB-lite"/>
    </source>
</evidence>
<dbReference type="SUPFAM" id="SSF57756">
    <property type="entry name" value="Retrovirus zinc finger-like domains"/>
    <property type="match status" value="1"/>
</dbReference>
<feature type="region of interest" description="Disordered" evidence="1">
    <location>
        <begin position="475"/>
        <end position="566"/>
    </location>
</feature>
<name>A0A915E6L3_9BILA</name>
<keyword evidence="2" id="KW-1185">Reference proteome</keyword>
<feature type="compositionally biased region" description="Polar residues" evidence="1">
    <location>
        <begin position="608"/>
        <end position="617"/>
    </location>
</feature>
<evidence type="ECO:0000313" key="2">
    <source>
        <dbReference type="Proteomes" id="UP000887574"/>
    </source>
</evidence>
<organism evidence="2 3">
    <name type="scientific">Ditylenchus dipsaci</name>
    <dbReference type="NCBI Taxonomy" id="166011"/>
    <lineage>
        <taxon>Eukaryota</taxon>
        <taxon>Metazoa</taxon>
        <taxon>Ecdysozoa</taxon>
        <taxon>Nematoda</taxon>
        <taxon>Chromadorea</taxon>
        <taxon>Rhabditida</taxon>
        <taxon>Tylenchina</taxon>
        <taxon>Tylenchomorpha</taxon>
        <taxon>Sphaerularioidea</taxon>
        <taxon>Anguinidae</taxon>
        <taxon>Anguininae</taxon>
        <taxon>Ditylenchus</taxon>
    </lineage>
</organism>
<feature type="region of interest" description="Disordered" evidence="1">
    <location>
        <begin position="587"/>
        <end position="625"/>
    </location>
</feature>
<feature type="compositionally biased region" description="Low complexity" evidence="1">
    <location>
        <begin position="187"/>
        <end position="198"/>
    </location>
</feature>
<evidence type="ECO:0000313" key="3">
    <source>
        <dbReference type="WBParaSite" id="jg26311"/>
    </source>
</evidence>
<dbReference type="InterPro" id="IPR036875">
    <property type="entry name" value="Znf_CCHC_sf"/>
</dbReference>
<dbReference type="AlphaFoldDB" id="A0A915E6L3"/>
<protein>
    <submittedName>
        <fullName evidence="3">CCHC-type domain-containing protein</fullName>
    </submittedName>
</protein>
<dbReference type="Proteomes" id="UP000887574">
    <property type="component" value="Unplaced"/>
</dbReference>
<feature type="compositionally biased region" description="Low complexity" evidence="1">
    <location>
        <begin position="596"/>
        <end position="607"/>
    </location>
</feature>
<feature type="compositionally biased region" description="Polar residues" evidence="1">
    <location>
        <begin position="243"/>
        <end position="258"/>
    </location>
</feature>
<proteinExistence type="predicted"/>
<sequence length="625" mass="70443">MYGGTMTTTYPAELENQVQPAINPSVLLATPSELCPARSSMTIETCPALSATPSDNNPALLAKPLEHSPEQIKSSLLSAKPLYQRTTVGQSFGPEIVTAPVIESVNAPVVYSVYDSRTDPARVTPVNNVFQVDANKKSVPFFRTWQAKFSSDSPEKLSSGSKPKVTYSMESSVISLRTPVSSSVDQVSLVESESSDSASSDKLDPVEISRASDKSLRRHPANSTARSTVLSTQNQELPPGRTVVTTGQQNPGLMSRNQSLRDDIQRKSDRLEGQISTQYEGLVEFEQEMCLRIRQSIESEQDRIDLSIQRISSDCQGKSDIFNQRLTTLQTTVEELVKSSVLPVVQSTNADPAKDPAPNIQRDLGQSNTPVLQIQREVLPLNTPEHVSAILEFAKTNTHQEYLPQVRRENAILLARTWENPVTTPDVVEDSQTSVRNIEQRIVEEIQRNLSQLSPVLLMVTQTNLFHEYASPEYKSRNRDYPANSSRDSSPASSSRRSREYLQRTVNFEEPQPSQWEGDPEPYPVQHPVYLVPPDIDHDYRQSRDYGRSDYRPRYSSDRSPVRYRNPDRNIQCYYCRAFGHKVDRCPRKSNHPVSQYQRRQYNDYRQSAISPDQTDQIHLGLNPD</sequence>
<dbReference type="GO" id="GO:0003676">
    <property type="term" value="F:nucleic acid binding"/>
    <property type="evidence" value="ECO:0007669"/>
    <property type="project" value="InterPro"/>
</dbReference>
<feature type="compositionally biased region" description="Low complexity" evidence="1">
    <location>
        <begin position="485"/>
        <end position="495"/>
    </location>
</feature>
<reference evidence="3" key="1">
    <citation type="submission" date="2022-11" db="UniProtKB">
        <authorList>
            <consortium name="WormBaseParasite"/>
        </authorList>
    </citation>
    <scope>IDENTIFICATION</scope>
</reference>
<accession>A0A915E6L3</accession>
<dbReference type="GO" id="GO:0008270">
    <property type="term" value="F:zinc ion binding"/>
    <property type="evidence" value="ECO:0007669"/>
    <property type="project" value="InterPro"/>
</dbReference>
<feature type="region of interest" description="Disordered" evidence="1">
    <location>
        <begin position="187"/>
        <end position="259"/>
    </location>
</feature>
<feature type="compositionally biased region" description="Polar residues" evidence="1">
    <location>
        <begin position="221"/>
        <end position="236"/>
    </location>
</feature>
<feature type="compositionally biased region" description="Basic and acidic residues" evidence="1">
    <location>
        <begin position="199"/>
        <end position="215"/>
    </location>
</feature>
<feature type="compositionally biased region" description="Basic and acidic residues" evidence="1">
    <location>
        <begin position="535"/>
        <end position="566"/>
    </location>
</feature>
<dbReference type="WBParaSite" id="jg26311">
    <property type="protein sequence ID" value="jg26311"/>
    <property type="gene ID" value="jg26311"/>
</dbReference>